<dbReference type="GO" id="GO:0000932">
    <property type="term" value="C:P-body"/>
    <property type="evidence" value="ECO:0007669"/>
    <property type="project" value="TreeGrafter"/>
</dbReference>
<accession>A0A8H3FYX9</accession>
<evidence type="ECO:0000256" key="1">
    <source>
        <dbReference type="ARBA" id="ARBA00004123"/>
    </source>
</evidence>
<dbReference type="Gene3D" id="1.25.40.840">
    <property type="entry name" value="CCR4-NOT transcription complex subunit 1 TTP binding domain"/>
    <property type="match status" value="1"/>
</dbReference>
<dbReference type="GO" id="GO:0030015">
    <property type="term" value="C:CCR4-NOT core complex"/>
    <property type="evidence" value="ECO:0007669"/>
    <property type="project" value="InterPro"/>
</dbReference>
<comment type="caution">
    <text evidence="15">The sequence shown here is derived from an EMBL/GenBank/DDBJ whole genome shotgun (WGS) entry which is preliminary data.</text>
</comment>
<evidence type="ECO:0000256" key="7">
    <source>
        <dbReference type="ARBA" id="ARBA00074459"/>
    </source>
</evidence>
<gene>
    <name evidence="15" type="ORF">HETSPECPRED_009388</name>
</gene>
<dbReference type="CDD" id="cd20710">
    <property type="entry name" value="NOT1_connector"/>
    <property type="match status" value="1"/>
</dbReference>
<evidence type="ECO:0000259" key="11">
    <source>
        <dbReference type="Pfam" id="PF16415"/>
    </source>
</evidence>
<evidence type="ECO:0000256" key="2">
    <source>
        <dbReference type="ARBA" id="ARBA00022491"/>
    </source>
</evidence>
<dbReference type="GO" id="GO:0000289">
    <property type="term" value="P:nuclear-transcribed mRNA poly(A) tail shortening"/>
    <property type="evidence" value="ECO:0007669"/>
    <property type="project" value="UniProtKB-ARBA"/>
</dbReference>
<evidence type="ECO:0000259" key="10">
    <source>
        <dbReference type="Pfam" id="PF12842"/>
    </source>
</evidence>
<keyword evidence="3" id="KW-0805">Transcription regulation</keyword>
<organism evidence="15 16">
    <name type="scientific">Heterodermia speciosa</name>
    <dbReference type="NCBI Taxonomy" id="116794"/>
    <lineage>
        <taxon>Eukaryota</taxon>
        <taxon>Fungi</taxon>
        <taxon>Dikarya</taxon>
        <taxon>Ascomycota</taxon>
        <taxon>Pezizomycotina</taxon>
        <taxon>Lecanoromycetes</taxon>
        <taxon>OSLEUM clade</taxon>
        <taxon>Lecanoromycetidae</taxon>
        <taxon>Caliciales</taxon>
        <taxon>Physciaceae</taxon>
        <taxon>Heterodermia</taxon>
    </lineage>
</organism>
<evidence type="ECO:0000259" key="12">
    <source>
        <dbReference type="Pfam" id="PF16417"/>
    </source>
</evidence>
<feature type="domain" description="CCR4-NOT transcription complex subunit 1 HEAT repeat" evidence="13">
    <location>
        <begin position="657"/>
        <end position="800"/>
    </location>
</feature>
<dbReference type="FunFam" id="1.25.40.180:FF:000012">
    <property type="entry name" value="Ccr4-Not transcription complex subunit"/>
    <property type="match status" value="1"/>
</dbReference>
<evidence type="ECO:0000256" key="6">
    <source>
        <dbReference type="ARBA" id="ARBA00059181"/>
    </source>
</evidence>
<dbReference type="InterPro" id="IPR007196">
    <property type="entry name" value="CCR4-Not_Not1_C"/>
</dbReference>
<evidence type="ECO:0000313" key="15">
    <source>
        <dbReference type="EMBL" id="CAF9934871.1"/>
    </source>
</evidence>
<dbReference type="InterPro" id="IPR032191">
    <property type="entry name" value="CNOT1_CAF1_bind"/>
</dbReference>
<feature type="region of interest" description="Disordered" evidence="8">
    <location>
        <begin position="147"/>
        <end position="196"/>
    </location>
</feature>
<dbReference type="InterPro" id="IPR040398">
    <property type="entry name" value="Not1"/>
</dbReference>
<feature type="domain" description="CCR4-Not complex component Not1 C-terminal" evidence="9">
    <location>
        <begin position="1964"/>
        <end position="2300"/>
    </location>
</feature>
<dbReference type="InterPro" id="IPR032194">
    <property type="entry name" value="CNOT1_HEAT"/>
</dbReference>
<feature type="compositionally biased region" description="Low complexity" evidence="8">
    <location>
        <begin position="164"/>
        <end position="177"/>
    </location>
</feature>
<dbReference type="EMBL" id="CAJPDS010000078">
    <property type="protein sequence ID" value="CAF9934871.1"/>
    <property type="molecule type" value="Genomic_DNA"/>
</dbReference>
<keyword evidence="16" id="KW-1185">Reference proteome</keyword>
<dbReference type="Gene3D" id="1.25.40.180">
    <property type="match status" value="1"/>
</dbReference>
<dbReference type="InterPro" id="IPR032193">
    <property type="entry name" value="CNOT1_TTP_bind"/>
</dbReference>
<dbReference type="OrthoDB" id="1933107at2759"/>
<dbReference type="Gene3D" id="1.25.40.790">
    <property type="match status" value="1"/>
</dbReference>
<dbReference type="Pfam" id="PF16417">
    <property type="entry name" value="CNOT1_TTP_bind"/>
    <property type="match status" value="1"/>
</dbReference>
<dbReference type="PANTHER" id="PTHR13162:SF8">
    <property type="entry name" value="CCR4-NOT TRANSCRIPTION COMPLEX SUBUNIT 1"/>
    <property type="match status" value="1"/>
</dbReference>
<feature type="compositionally biased region" description="Polar residues" evidence="8">
    <location>
        <begin position="107"/>
        <end position="117"/>
    </location>
</feature>
<feature type="domain" description="CCR4-NOT transcription complex subunit 1 TTP binding" evidence="12">
    <location>
        <begin position="835"/>
        <end position="997"/>
    </location>
</feature>
<dbReference type="GO" id="GO:0017148">
    <property type="term" value="P:negative regulation of translation"/>
    <property type="evidence" value="ECO:0007669"/>
    <property type="project" value="InterPro"/>
</dbReference>
<keyword evidence="2" id="KW-0678">Repressor</keyword>
<dbReference type="Gene3D" id="1.25.40.800">
    <property type="match status" value="1"/>
</dbReference>
<dbReference type="InterPro" id="IPR038535">
    <property type="entry name" value="CNOT1_TTP_bind_sf"/>
</dbReference>
<proteinExistence type="predicted"/>
<evidence type="ECO:0000256" key="5">
    <source>
        <dbReference type="ARBA" id="ARBA00023242"/>
    </source>
</evidence>
<keyword evidence="4" id="KW-0804">Transcription</keyword>
<keyword evidence="5" id="KW-0539">Nucleus</keyword>
<dbReference type="PANTHER" id="PTHR13162">
    <property type="entry name" value="CCR4-NOT TRANSCRIPTION COMPLEX"/>
    <property type="match status" value="1"/>
</dbReference>
<protein>
    <recommendedName>
        <fullName evidence="7">General negative regulator of transcription subunit 1</fullName>
    </recommendedName>
</protein>
<feature type="compositionally biased region" description="Low complexity" evidence="8">
    <location>
        <begin position="67"/>
        <end position="101"/>
    </location>
</feature>
<comment type="subcellular location">
    <subcellularLocation>
        <location evidence="1">Nucleus</location>
    </subcellularLocation>
</comment>
<dbReference type="GO" id="GO:0060090">
    <property type="term" value="F:molecular adaptor activity"/>
    <property type="evidence" value="ECO:0007669"/>
    <property type="project" value="TreeGrafter"/>
</dbReference>
<dbReference type="Pfam" id="PF16418">
    <property type="entry name" value="CNOT1_HEAT"/>
    <property type="match status" value="1"/>
</dbReference>
<evidence type="ECO:0000313" key="16">
    <source>
        <dbReference type="Proteomes" id="UP000664521"/>
    </source>
</evidence>
<dbReference type="InterPro" id="IPR024557">
    <property type="entry name" value="CNOT1_dom_4"/>
</dbReference>
<evidence type="ECO:0000259" key="13">
    <source>
        <dbReference type="Pfam" id="PF16418"/>
    </source>
</evidence>
<dbReference type="InterPro" id="IPR055454">
    <property type="entry name" value="CNOT1-like_NOT1_connector"/>
</dbReference>
<evidence type="ECO:0000256" key="4">
    <source>
        <dbReference type="ARBA" id="ARBA00023163"/>
    </source>
</evidence>
<dbReference type="GO" id="GO:0005634">
    <property type="term" value="C:nucleus"/>
    <property type="evidence" value="ECO:0007669"/>
    <property type="project" value="UniProtKB-SubCell"/>
</dbReference>
<evidence type="ECO:0000256" key="3">
    <source>
        <dbReference type="ARBA" id="ARBA00023015"/>
    </source>
</evidence>
<dbReference type="Pfam" id="PF16415">
    <property type="entry name" value="CNOT1_CAF1_bind"/>
    <property type="match status" value="1"/>
</dbReference>
<feature type="domain" description="CCR4-NOT transcription complex subunit 1-like NOT1 connector" evidence="14">
    <location>
        <begin position="1634"/>
        <end position="1777"/>
    </location>
</feature>
<feature type="domain" description="CCR4-NOT transcription complex subunit 1" evidence="10">
    <location>
        <begin position="1334"/>
        <end position="1475"/>
    </location>
</feature>
<evidence type="ECO:0000259" key="9">
    <source>
        <dbReference type="Pfam" id="PF04054"/>
    </source>
</evidence>
<dbReference type="Pfam" id="PF25097">
    <property type="entry name" value="ARM_Cnot1"/>
    <property type="match status" value="1"/>
</dbReference>
<evidence type="ECO:0000259" key="14">
    <source>
        <dbReference type="Pfam" id="PF25097"/>
    </source>
</evidence>
<comment type="function">
    <text evidence="6">Acts as a component of the CCR4-NOT core complex, which in the nucleus seems to be a general transcription factor, and in the cytoplasm the major mRNA deadenylase involved in mRNA turnover. The NOT protein subcomplex negatively regulates the basal and activated transcription of many genes. Preferentially affects TC-type TATA element-dependent transcription. Could directly or indirectly inhibit component(s) of the general transcription machinery.</text>
</comment>
<dbReference type="Pfam" id="PF12842">
    <property type="entry name" value="DUF3819"/>
    <property type="match status" value="1"/>
</dbReference>
<feature type="domain" description="CCR4-NOT transcription complex subunit 1 CAF1-binding" evidence="11">
    <location>
        <begin position="1052"/>
        <end position="1271"/>
    </location>
</feature>
<feature type="compositionally biased region" description="Polar residues" evidence="8">
    <location>
        <begin position="9"/>
        <end position="33"/>
    </location>
</feature>
<sequence>MTFPPPHPSAQNSIASHPTKTSGVRPLTRTQHSAWGLPGSVAGAGRALTPLSTDLNSDSTNRPRNPPSASSILPSFSSVVNSSPGASYSRNNPSNSTSSNSPFPPLQTGSQQANSNQQILSPKNKTITLSSQSGLVSSVAAPATATQGALSGGGGGGSRSQIFSPSLTQPSLSSPTSNTFERSAFTGPGSSSAVSGSSSVSKIVVTQVFLLLGSITEKEGKTKWESQAEAIHKLVESHGMEVFSKYFRRLLVGNSPQIFTGINRNVENPANYQLLVQEMEKITQDLEQAPKIAEIIDSSEGDIFKDFDLAVFMDHFKLDPIAKNLLASAFRHVTKPDLRKKAGDILAQNFSLLVQRFGNTKNDDFDVAPSLLATAAFKFLQDAPPEFRTETVKSQVQYALGLRYSKMQAQLPSVIRSALTLAELLETNYDLAKEIQHRGPRVTANLDAAKDIILESSNVDEMQVAGALLYMILTPDFRQYSPAIFVSAVSECVQKEFEWSKTVRELDIKGLWIDSEPFLALFTALLPVAQKEPRFDIQMLWSGRWQHPLTQISFILAFLSLPASELDATTIPSLRQAYDPLEYLDASEEVTKYVEDARKDTVISVDAVSALFELADEPSCADAVGVVLRVIETKRAFFLCAAAGTPRPWNTTQLNVMPKLLVFFLTKQQPEYRYVLHSLWMQDRSWVATKLIELHGEDPLKLPIILDVALEQDWMDDLLTMPVALALDLVALAHRRGTLDIEPWIEDRLSRRGVEFANDLSKFLQIKAEDESRTDKGAQLGPRTVSLAVKTVSVILETLEHHVSAGSEELVTLERFCIQQFPRLINYGEGFDEIIEANGSESNHLSPDSDAQMQLLYKDMYSGDTSFREVIKILQECKASDDPAKQELFACMIHGLFDEFVCFGEYPDNPLHTTARLFGGIIRCGLLSNLALRVALGMVHDAVRYPQDSSMYNFGLLALRTFSDRLSDWPIYCRMLAQVPPLQDTDAYEKIMQAINADGNGADYNVESNGVNGASDGLGLSNGDFDEFLTPDTNVPFRSVQVDAASSNDVPEEPDDDTQEKVIFFFNNVSEQNLNSKLRELQSALKEEHFHWFARMLVEQRAKLEPNLQQLYLDFLKLLGKKPLWAEVLRETYISVQKMLNAELTMTSASERKHLKSLATWLGSLTVARDKPIKHLNISFIDLLLEGFETERLLIVIPFTCNVLAQAAKSVVFKPPNPWMIEILRFLAEIYNDADLKLNQKFEIEVLYKELEVERDNIEPSAYLKDRPARIEQPPNTILAEDLEGFGDLSLGGSMNRPIRNARFSPSAIAATLPDFESSLVFPPASGSIANQARLRQMVNGAIRRAVLEIIAPVVERSVTIATIATQNLIRKDFALEADEDRVRKASWQMAEQLSGSLALVTCKEPLRMSMNNYIRVAQSEMPDPSIFPEGAILMCVNDNLDIACRIVEQQAEERSGAEIEACIEDEIIKRRQYRSEHGNEPYRDGPYNRWTAYIPDPFKQTIGGLNQEQMDIYLKFARQSRGPASHTQTSSADSGRQLPDVLQDAFSTVPNLPTPAERPSIPHQSMHQQQGGRVLPLPLSNSIVQNQTNGFLDPRVVLDRIRNIIGEVLHLAKDAADRSANDLGRDSSILGLMNQLEDILLASSEREHITVASAETACVAMYEAGRSAFELEVLAHILQKLCQLSPTTYKEVFVQFTNQDDEKVLNVPVTVALLQVGLMDLRQVDVITSKMLHERRTVAIDFLSKILDALLFNERPIALRADFAVSLGALGQWICQAPEPGLQKGEDLIRKLWEWGMQETIERRVDESVLVRQNQLRYIFEEWCALCHDPIPSEKLLNAFISQLHHKQLLNSQEDMAHFLRLCIEASVDHYEQEEFAAQSSEGFSLIDCLAKLIVALVLNQGEADGAVKTNKAAYMDSILSIVVLILNNHHIMRGEQFNQRVFFRLFSSTFCEWHDFGWDGYAQDHDIILVFAENILSIEPRHIPSFTYSWLMLISHRLFMPALLKLPDDQGWEPFASIMEAALSYVSELLGQAIIAPLAKDLYRGILRILVVLHHDFPEFLAENHFRLCNIIPAHCSQLRNLVLSAYPSSMPVLPDPFTGGLKVDRLEGIRDSPKIAGDTTRPLQLANLKEAIDRALSTGDIQDDAVVRITRTAHKSSVNVPLIHSMVLYIGGSALSSAMNKGGPAFSDESPAAMLITKISENLQPEARYYFLGAIADQLRYPNSHTQFFSHALLHLFLSDVADQQQASQQVTRVLLERMFVQRPHPWGLVITLMELIKNPIYTFWELPFIKAAPQVRYFTLRLRS</sequence>
<dbReference type="Pfam" id="PF04054">
    <property type="entry name" value="Not1"/>
    <property type="match status" value="1"/>
</dbReference>
<evidence type="ECO:0000256" key="8">
    <source>
        <dbReference type="SAM" id="MobiDB-lite"/>
    </source>
</evidence>
<dbReference type="Proteomes" id="UP000664521">
    <property type="component" value="Unassembled WGS sequence"/>
</dbReference>
<name>A0A8H3FYX9_9LECA</name>
<reference evidence="15" key="1">
    <citation type="submission" date="2021-03" db="EMBL/GenBank/DDBJ databases">
        <authorList>
            <person name="Tagirdzhanova G."/>
        </authorList>
    </citation>
    <scope>NUCLEOTIDE SEQUENCE</scope>
</reference>
<feature type="compositionally biased region" description="Polar residues" evidence="8">
    <location>
        <begin position="50"/>
        <end position="63"/>
    </location>
</feature>
<feature type="region of interest" description="Disordered" evidence="8">
    <location>
        <begin position="1"/>
        <end position="117"/>
    </location>
</feature>